<organism evidence="2 3">
    <name type="scientific">Acinetobacter boissieri</name>
    <dbReference type="NCBI Taxonomy" id="1219383"/>
    <lineage>
        <taxon>Bacteria</taxon>
        <taxon>Pseudomonadati</taxon>
        <taxon>Pseudomonadota</taxon>
        <taxon>Gammaproteobacteria</taxon>
        <taxon>Moraxellales</taxon>
        <taxon>Moraxellaceae</taxon>
        <taxon>Acinetobacter</taxon>
    </lineage>
</organism>
<dbReference type="EMBL" id="FMYL01000007">
    <property type="protein sequence ID" value="SDB98593.1"/>
    <property type="molecule type" value="Genomic_DNA"/>
</dbReference>
<feature type="transmembrane region" description="Helical" evidence="1">
    <location>
        <begin position="89"/>
        <end position="114"/>
    </location>
</feature>
<gene>
    <name evidence="2" type="ORF">SAMN05421733_10782</name>
</gene>
<dbReference type="Proteomes" id="UP000242501">
    <property type="component" value="Unassembled WGS sequence"/>
</dbReference>
<dbReference type="AlphaFoldDB" id="A0A1G6HWR0"/>
<evidence type="ECO:0000256" key="1">
    <source>
        <dbReference type="SAM" id="Phobius"/>
    </source>
</evidence>
<protein>
    <submittedName>
        <fullName evidence="2">Uncharacterized protein</fullName>
    </submittedName>
</protein>
<keyword evidence="3" id="KW-1185">Reference proteome</keyword>
<accession>A0A1G6HWR0</accession>
<name>A0A1G6HWR0_9GAMM</name>
<keyword evidence="1" id="KW-0812">Transmembrane</keyword>
<reference evidence="3" key="1">
    <citation type="submission" date="2016-09" db="EMBL/GenBank/DDBJ databases">
        <authorList>
            <person name="Varghese N."/>
            <person name="Submissions S."/>
        </authorList>
    </citation>
    <scope>NUCLEOTIDE SEQUENCE [LARGE SCALE GENOMIC DNA]</scope>
    <source>
        <strain evidence="3">ANC 4422</strain>
    </source>
</reference>
<dbReference type="STRING" id="1219383.SAMN05421733_10782"/>
<feature type="transmembrane region" description="Helical" evidence="1">
    <location>
        <begin position="58"/>
        <end position="77"/>
    </location>
</feature>
<keyword evidence="1" id="KW-0472">Membrane</keyword>
<sequence length="125" mass="14303">MAIFKYSHAFFIYFWGVILMLNKKLSGFHLGLGIFYLIMFVMIVVLSFGVNQSLDKVAIGYICFLLFLIALHLKAYYEVRKSTQLGKILSRVLACFLLLGFPIGTLLALLIFSYTKESNWQTSNI</sequence>
<keyword evidence="1" id="KW-1133">Transmembrane helix</keyword>
<evidence type="ECO:0000313" key="2">
    <source>
        <dbReference type="EMBL" id="SDB98593.1"/>
    </source>
</evidence>
<proteinExistence type="predicted"/>
<evidence type="ECO:0000313" key="3">
    <source>
        <dbReference type="Proteomes" id="UP000242501"/>
    </source>
</evidence>
<feature type="transmembrane region" description="Helical" evidence="1">
    <location>
        <begin position="34"/>
        <end position="52"/>
    </location>
</feature>